<dbReference type="AlphaFoldDB" id="K4IE16"/>
<dbReference type="PANTHER" id="PTHR30503">
    <property type="entry name" value="INNER MEMBRANE PROTEIN YEDI"/>
    <property type="match status" value="1"/>
</dbReference>
<keyword evidence="1" id="KW-1133">Transmembrane helix</keyword>
<dbReference type="Proteomes" id="UP000008514">
    <property type="component" value="Chromosome"/>
</dbReference>
<dbReference type="KEGG" id="ptq:P700755_000313"/>
<keyword evidence="1" id="KW-0472">Membrane</keyword>
<organism evidence="2 3">
    <name type="scientific">Psychroflexus torquis (strain ATCC 700755 / CIP 106069 / ACAM 623)</name>
    <dbReference type="NCBI Taxonomy" id="313595"/>
    <lineage>
        <taxon>Bacteria</taxon>
        <taxon>Pseudomonadati</taxon>
        <taxon>Bacteroidota</taxon>
        <taxon>Flavobacteriia</taxon>
        <taxon>Flavobacteriales</taxon>
        <taxon>Flavobacteriaceae</taxon>
        <taxon>Psychroflexus</taxon>
    </lineage>
</organism>
<evidence type="ECO:0000313" key="3">
    <source>
        <dbReference type="Proteomes" id="UP000008514"/>
    </source>
</evidence>
<protein>
    <recommendedName>
        <fullName evidence="4">DUF808 domain-containing protein</fullName>
    </recommendedName>
</protein>
<dbReference type="RefSeq" id="WP_015022970.1">
    <property type="nucleotide sequence ID" value="NC_018721.1"/>
</dbReference>
<evidence type="ECO:0008006" key="4">
    <source>
        <dbReference type="Google" id="ProtNLM"/>
    </source>
</evidence>
<dbReference type="HOGENOM" id="CLU_059391_0_0_10"/>
<evidence type="ECO:0000256" key="1">
    <source>
        <dbReference type="SAM" id="Phobius"/>
    </source>
</evidence>
<feature type="transmembrane region" description="Helical" evidence="1">
    <location>
        <begin position="265"/>
        <end position="285"/>
    </location>
</feature>
<name>K4IE16_PSYTT</name>
<gene>
    <name evidence="2" type="ordered locus">P700755_000313</name>
</gene>
<accession>K4IE16</accession>
<feature type="transmembrane region" description="Helical" evidence="1">
    <location>
        <begin position="70"/>
        <end position="99"/>
    </location>
</feature>
<dbReference type="EMBL" id="CP003879">
    <property type="protein sequence ID" value="AFU67351.1"/>
    <property type="molecule type" value="Genomic_DNA"/>
</dbReference>
<feature type="transmembrane region" description="Helical" evidence="1">
    <location>
        <begin position="166"/>
        <end position="192"/>
    </location>
</feature>
<dbReference type="OrthoDB" id="9814178at2"/>
<dbReference type="PANTHER" id="PTHR30503:SF3">
    <property type="entry name" value="INNER MEMBRANE PROTEIN YEDI"/>
    <property type="match status" value="1"/>
</dbReference>
<dbReference type="PIRSF" id="PIRSF016660">
    <property type="entry name" value="YedI"/>
    <property type="match status" value="1"/>
</dbReference>
<dbReference type="Pfam" id="PF05661">
    <property type="entry name" value="DUF808"/>
    <property type="match status" value="1"/>
</dbReference>
<sequence length="292" mass="31110">MASGFFAILDDIAALMDDVAVMSKVAAKKTAGILGDDLAVNAEKASGFISSREIPVLWSITKGSLLNKVIILPIAFLLSAFLPEAITIALLLGGLYLAYEGAEKIYHFIGPHPHSKKEELKSAKTKSEIIALEKERIKSAIVTDFILSVEIIIIALGTVAKEGLSIQIPVVTIIALIATVGVYGIVALIIRMDDTGYKLIENSKSKKSLKAKLGGVLVAALPKVIKSLTVIGTIALLLVSGGIFAHHIDAFHDLIPFLPSLVTELLIGLVIGFMCLLVINLAVMLKKQLIPN</sequence>
<dbReference type="GO" id="GO:0005886">
    <property type="term" value="C:plasma membrane"/>
    <property type="evidence" value="ECO:0007669"/>
    <property type="project" value="TreeGrafter"/>
</dbReference>
<evidence type="ECO:0000313" key="2">
    <source>
        <dbReference type="EMBL" id="AFU67351.1"/>
    </source>
</evidence>
<feature type="transmembrane region" description="Helical" evidence="1">
    <location>
        <begin position="213"/>
        <end position="245"/>
    </location>
</feature>
<keyword evidence="3" id="KW-1185">Reference proteome</keyword>
<keyword evidence="1" id="KW-0812">Transmembrane</keyword>
<reference evidence="2" key="1">
    <citation type="submission" date="2006-03" db="EMBL/GenBank/DDBJ databases">
        <authorList>
            <person name="Bowman J."/>
            <person name="Ferriera S."/>
            <person name="Johnson J."/>
            <person name="Kravitz S."/>
            <person name="Halpern A."/>
            <person name="Remington K."/>
            <person name="Beeson K."/>
            <person name="Tran B."/>
            <person name="Rogers Y.-H."/>
            <person name="Friedman R."/>
            <person name="Venter J.C."/>
        </authorList>
    </citation>
    <scope>NUCLEOTIDE SEQUENCE [LARGE SCALE GENOMIC DNA]</scope>
    <source>
        <strain evidence="2">ATCC 700755</strain>
    </source>
</reference>
<feature type="transmembrane region" description="Helical" evidence="1">
    <location>
        <begin position="141"/>
        <end position="160"/>
    </location>
</feature>
<dbReference type="eggNOG" id="COG2354">
    <property type="taxonomic scope" value="Bacteria"/>
</dbReference>
<dbReference type="InterPro" id="IPR008526">
    <property type="entry name" value="YedI"/>
</dbReference>
<dbReference type="STRING" id="313595.P700755_000313"/>
<reference evidence="2" key="2">
    <citation type="submission" date="2012-09" db="EMBL/GenBank/DDBJ databases">
        <title>The complete sequence of Psychroflexus torquis an extreme psychrophile from sea-ice that is stimulated by light.</title>
        <authorList>
            <person name="Feng S."/>
            <person name="Powell S.M."/>
            <person name="Bowman J.P."/>
        </authorList>
    </citation>
    <scope>NUCLEOTIDE SEQUENCE [LARGE SCALE GENOMIC DNA]</scope>
    <source>
        <strain evidence="2">ATCC 700755</strain>
    </source>
</reference>
<proteinExistence type="predicted"/>